<name>A0A6A6JEN3_WESOR</name>
<feature type="compositionally biased region" description="Low complexity" evidence="1">
    <location>
        <begin position="281"/>
        <end position="293"/>
    </location>
</feature>
<protein>
    <recommendedName>
        <fullName evidence="4">NYN domain-containing protein</fullName>
    </recommendedName>
</protein>
<accession>A0A6A6JEN3</accession>
<gene>
    <name evidence="2" type="ORF">EI97DRAFT_502412</name>
</gene>
<dbReference type="OrthoDB" id="5590473at2759"/>
<dbReference type="RefSeq" id="XP_033652411.1">
    <property type="nucleotide sequence ID" value="XM_033802749.1"/>
</dbReference>
<dbReference type="EMBL" id="ML986500">
    <property type="protein sequence ID" value="KAF2274872.1"/>
    <property type="molecule type" value="Genomic_DNA"/>
</dbReference>
<keyword evidence="3" id="KW-1185">Reference proteome</keyword>
<dbReference type="Gene3D" id="3.40.50.1010">
    <property type="entry name" value="5'-nuclease"/>
    <property type="match status" value="1"/>
</dbReference>
<feature type="region of interest" description="Disordered" evidence="1">
    <location>
        <begin position="82"/>
        <end position="120"/>
    </location>
</feature>
<proteinExistence type="predicted"/>
<dbReference type="GO" id="GO:0006606">
    <property type="term" value="P:protein import into nucleus"/>
    <property type="evidence" value="ECO:0007669"/>
    <property type="project" value="TreeGrafter"/>
</dbReference>
<dbReference type="AlphaFoldDB" id="A0A6A6JEN3"/>
<organism evidence="2 3">
    <name type="scientific">Westerdykella ornata</name>
    <dbReference type="NCBI Taxonomy" id="318751"/>
    <lineage>
        <taxon>Eukaryota</taxon>
        <taxon>Fungi</taxon>
        <taxon>Dikarya</taxon>
        <taxon>Ascomycota</taxon>
        <taxon>Pezizomycotina</taxon>
        <taxon>Dothideomycetes</taxon>
        <taxon>Pleosporomycetidae</taxon>
        <taxon>Pleosporales</taxon>
        <taxon>Sporormiaceae</taxon>
        <taxon>Westerdykella</taxon>
    </lineage>
</organism>
<dbReference type="CDD" id="cd18724">
    <property type="entry name" value="PIN_LabA-like"/>
    <property type="match status" value="1"/>
</dbReference>
<dbReference type="InterPro" id="IPR007681">
    <property type="entry name" value="Mog1"/>
</dbReference>
<feature type="compositionally biased region" description="Basic residues" evidence="1">
    <location>
        <begin position="150"/>
        <end position="165"/>
    </location>
</feature>
<dbReference type="GeneID" id="54555924"/>
<sequence length="701" mass="75741">MPSPPFDTSWDFGAALHLIDSSDEFDAVDTPPTPLQQPNTDSRDVLTYDAFKSSASPESPLAEGGGVSLGNFDKVWKVLGTSGESAPLPSVDEEPISSDDAGCFSVGSDNERSGDEGAYLTQGVSGVGEEVADAAHAAADESDAAGTGVSRKRGRKRGKKGKRNRTERAAYSAGELLEVGDGRTLQASGMSAAGVVHPSEPVAVAITPLDTSRLPNSMHLTPLALAVDPTPTFDIPPSSTQHVLPESSHKSISELSQSLELPSSDPRLFSSQVKALTGLKPNGTSTPSSTSNGLHAHPQVSSSGHDVPRSTPSLLGYLVPHQVAQAAYLSTSYHTGYPNIARSELDLAQNHSGTKPKVQYAAFGTLVRPTSDLSLLPVPRPIGSIPVFNTTKPHLGADYSATGSLVSANRTAEKIHPRSREELHCEFLFKLIDRFPEDKRWLVSPFRQLRDNDMSPEGIHVFIDKSNITIGFSEMLKLTGRRPCNMSFECLCLLLERRRPVAKRVLAGSEHGLRPQRNDVKFNSQAGELGYEQNIFARVHKVKEPSPRSMHWSRTGELQYSGGAFGGGSDSETGAPTAAAAVTRSSWTTTTKTTTTTAYMAPKWVEQGVDENLHLKMCNSILDAESPSTMVLATGDGNEAEFSDGFLAHVERALKKGWKVELVAWRKSIHGGYYKTMGKWGERFRIVELDEWLEFMMDVEG</sequence>
<feature type="region of interest" description="Disordered" evidence="1">
    <location>
        <begin position="23"/>
        <end position="43"/>
    </location>
</feature>
<dbReference type="GO" id="GO:0031267">
    <property type="term" value="F:small GTPase binding"/>
    <property type="evidence" value="ECO:0007669"/>
    <property type="project" value="TreeGrafter"/>
</dbReference>
<evidence type="ECO:0000313" key="3">
    <source>
        <dbReference type="Proteomes" id="UP000800097"/>
    </source>
</evidence>
<reference evidence="2" key="1">
    <citation type="journal article" date="2020" name="Stud. Mycol.">
        <title>101 Dothideomycetes genomes: a test case for predicting lifestyles and emergence of pathogens.</title>
        <authorList>
            <person name="Haridas S."/>
            <person name="Albert R."/>
            <person name="Binder M."/>
            <person name="Bloem J."/>
            <person name="Labutti K."/>
            <person name="Salamov A."/>
            <person name="Andreopoulos B."/>
            <person name="Baker S."/>
            <person name="Barry K."/>
            <person name="Bills G."/>
            <person name="Bluhm B."/>
            <person name="Cannon C."/>
            <person name="Castanera R."/>
            <person name="Culley D."/>
            <person name="Daum C."/>
            <person name="Ezra D."/>
            <person name="Gonzalez J."/>
            <person name="Henrissat B."/>
            <person name="Kuo A."/>
            <person name="Liang C."/>
            <person name="Lipzen A."/>
            <person name="Lutzoni F."/>
            <person name="Magnuson J."/>
            <person name="Mondo S."/>
            <person name="Nolan M."/>
            <person name="Ohm R."/>
            <person name="Pangilinan J."/>
            <person name="Park H.-J."/>
            <person name="Ramirez L."/>
            <person name="Alfaro M."/>
            <person name="Sun H."/>
            <person name="Tritt A."/>
            <person name="Yoshinaga Y."/>
            <person name="Zwiers L.-H."/>
            <person name="Turgeon B."/>
            <person name="Goodwin S."/>
            <person name="Spatafora J."/>
            <person name="Crous P."/>
            <person name="Grigoriev I."/>
        </authorList>
    </citation>
    <scope>NUCLEOTIDE SEQUENCE</scope>
    <source>
        <strain evidence="2">CBS 379.55</strain>
    </source>
</reference>
<evidence type="ECO:0008006" key="4">
    <source>
        <dbReference type="Google" id="ProtNLM"/>
    </source>
</evidence>
<dbReference type="PANTHER" id="PTHR15837:SF5">
    <property type="entry name" value="NYN DOMAIN-CONTAINING PROTEIN"/>
    <property type="match status" value="1"/>
</dbReference>
<feature type="compositionally biased region" description="Low complexity" evidence="1">
    <location>
        <begin position="253"/>
        <end position="264"/>
    </location>
</feature>
<dbReference type="Proteomes" id="UP000800097">
    <property type="component" value="Unassembled WGS sequence"/>
</dbReference>
<feature type="region of interest" description="Disordered" evidence="1">
    <location>
        <begin position="234"/>
        <end position="308"/>
    </location>
</feature>
<evidence type="ECO:0000256" key="1">
    <source>
        <dbReference type="SAM" id="MobiDB-lite"/>
    </source>
</evidence>
<feature type="region of interest" description="Disordered" evidence="1">
    <location>
        <begin position="134"/>
        <end position="169"/>
    </location>
</feature>
<dbReference type="GO" id="GO:0005085">
    <property type="term" value="F:guanyl-nucleotide exchange factor activity"/>
    <property type="evidence" value="ECO:0007669"/>
    <property type="project" value="TreeGrafter"/>
</dbReference>
<evidence type="ECO:0000313" key="2">
    <source>
        <dbReference type="EMBL" id="KAF2274872.1"/>
    </source>
</evidence>
<dbReference type="PANTHER" id="PTHR15837">
    <property type="entry name" value="RAN GUANINE NUCLEOTIDE RELEASE FACTOR"/>
    <property type="match status" value="1"/>
</dbReference>
<dbReference type="GO" id="GO:0005634">
    <property type="term" value="C:nucleus"/>
    <property type="evidence" value="ECO:0007669"/>
    <property type="project" value="TreeGrafter"/>
</dbReference>